<evidence type="ECO:0000256" key="1">
    <source>
        <dbReference type="ARBA" id="ARBA00004502"/>
    </source>
</evidence>
<accession>A0A642V6S4</accession>
<dbReference type="SUPFAM" id="SSF50129">
    <property type="entry name" value="GroES-like"/>
    <property type="match status" value="1"/>
</dbReference>
<dbReference type="Pfam" id="PF13602">
    <property type="entry name" value="ADH_zinc_N_2"/>
    <property type="match status" value="1"/>
</dbReference>
<dbReference type="AlphaFoldDB" id="A0A642V6S4"/>
<dbReference type="InterPro" id="IPR013154">
    <property type="entry name" value="ADH-like_N"/>
</dbReference>
<feature type="domain" description="Enoyl reductase (ER)" evidence="4">
    <location>
        <begin position="29"/>
        <end position="351"/>
    </location>
</feature>
<dbReference type="Gene3D" id="3.40.50.720">
    <property type="entry name" value="NAD(P)-binding Rossmann-like Domain"/>
    <property type="match status" value="1"/>
</dbReference>
<evidence type="ECO:0000256" key="3">
    <source>
        <dbReference type="ARBA" id="ARBA00038249"/>
    </source>
</evidence>
<dbReference type="PANTHER" id="PTHR11695:SF648">
    <property type="entry name" value="ZINC-BINDING OXIDOREDUCTASE"/>
    <property type="match status" value="1"/>
</dbReference>
<dbReference type="SMART" id="SM00829">
    <property type="entry name" value="PKS_ER"/>
    <property type="match status" value="1"/>
</dbReference>
<proteinExistence type="inferred from homology"/>
<dbReference type="SUPFAM" id="SSF51735">
    <property type="entry name" value="NAD(P)-binding Rossmann-fold domains"/>
    <property type="match status" value="1"/>
</dbReference>
<dbReference type="PANTHER" id="PTHR11695">
    <property type="entry name" value="ALCOHOL DEHYDROGENASE RELATED"/>
    <property type="match status" value="1"/>
</dbReference>
<comment type="caution">
    <text evidence="5">The sequence shown here is derived from an EMBL/GenBank/DDBJ whole genome shotgun (WGS) entry which is preliminary data.</text>
</comment>
<protein>
    <recommendedName>
        <fullName evidence="4">Enoyl reductase (ER) domain-containing protein</fullName>
    </recommendedName>
</protein>
<gene>
    <name evidence="5" type="ORF">TRICI_002528</name>
</gene>
<evidence type="ECO:0000259" key="4">
    <source>
        <dbReference type="SMART" id="SM00829"/>
    </source>
</evidence>
<name>A0A642V6S4_9ASCO</name>
<dbReference type="OrthoDB" id="3509362at2759"/>
<dbReference type="EMBL" id="SWFS01000174">
    <property type="protein sequence ID" value="KAA8915325.1"/>
    <property type="molecule type" value="Genomic_DNA"/>
</dbReference>
<comment type="subcellular location">
    <subcellularLocation>
        <location evidence="1">Lipid droplet</location>
    </subcellularLocation>
</comment>
<dbReference type="GO" id="GO:0005811">
    <property type="term" value="C:lipid droplet"/>
    <property type="evidence" value="ECO:0007669"/>
    <property type="project" value="UniProtKB-SubCell"/>
</dbReference>
<dbReference type="GO" id="GO:0016491">
    <property type="term" value="F:oxidoreductase activity"/>
    <property type="evidence" value="ECO:0007669"/>
    <property type="project" value="InterPro"/>
</dbReference>
<dbReference type="InterPro" id="IPR050700">
    <property type="entry name" value="YIM1/Zinc_Alcohol_DH_Fams"/>
</dbReference>
<dbReference type="Gene3D" id="3.90.180.10">
    <property type="entry name" value="Medium-chain alcohol dehydrogenases, catalytic domain"/>
    <property type="match status" value="1"/>
</dbReference>
<evidence type="ECO:0000313" key="6">
    <source>
        <dbReference type="Proteomes" id="UP000761534"/>
    </source>
</evidence>
<keyword evidence="6" id="KW-1185">Reference proteome</keyword>
<dbReference type="InterPro" id="IPR020843">
    <property type="entry name" value="ER"/>
</dbReference>
<dbReference type="VEuPathDB" id="FungiDB:TRICI_002528"/>
<dbReference type="InterPro" id="IPR011032">
    <property type="entry name" value="GroES-like_sf"/>
</dbReference>
<organism evidence="5 6">
    <name type="scientific">Trichomonascus ciferrii</name>
    <dbReference type="NCBI Taxonomy" id="44093"/>
    <lineage>
        <taxon>Eukaryota</taxon>
        <taxon>Fungi</taxon>
        <taxon>Dikarya</taxon>
        <taxon>Ascomycota</taxon>
        <taxon>Saccharomycotina</taxon>
        <taxon>Dipodascomycetes</taxon>
        <taxon>Dipodascales</taxon>
        <taxon>Trichomonascaceae</taxon>
        <taxon>Trichomonascus</taxon>
        <taxon>Trichomonascus ciferrii complex</taxon>
    </lineage>
</organism>
<evidence type="ECO:0000256" key="2">
    <source>
        <dbReference type="ARBA" id="ARBA00022677"/>
    </source>
</evidence>
<dbReference type="Proteomes" id="UP000761534">
    <property type="component" value="Unassembled WGS sequence"/>
</dbReference>
<reference evidence="5" key="1">
    <citation type="journal article" date="2019" name="G3 (Bethesda)">
        <title>Genome Assemblies of Two Rare Opportunistic Yeast Pathogens: Diutina rugosa (syn. Candida rugosa) and Trichomonascus ciferrii (syn. Candida ciferrii).</title>
        <authorList>
            <person name="Mixao V."/>
            <person name="Saus E."/>
            <person name="Hansen A.P."/>
            <person name="Lass-Florl C."/>
            <person name="Gabaldon T."/>
        </authorList>
    </citation>
    <scope>NUCLEOTIDE SEQUENCE</scope>
    <source>
        <strain evidence="5">CBS 4856</strain>
    </source>
</reference>
<dbReference type="Pfam" id="PF08240">
    <property type="entry name" value="ADH_N"/>
    <property type="match status" value="1"/>
</dbReference>
<keyword evidence="2" id="KW-0551">Lipid droplet</keyword>
<comment type="similarity">
    <text evidence="3">Belongs to the YIM1 family.</text>
</comment>
<evidence type="ECO:0000313" key="5">
    <source>
        <dbReference type="EMBL" id="KAA8915325.1"/>
    </source>
</evidence>
<sequence length="356" mass="37643">MEFVNRFIGGGPPADHQTAVKALTYLYPGARPAFTYHEIASPVGTNQLLVKVTHASVNPVDIKTMHTSLTWSAPGEKGLGRDFCGVVAEVGAGLRDAWRVGDRVCGMKRVLVGRGTFATHVTVAAGGADAVAVAPDSLTNAEAAAFPLVLGTALNALSRATLGPGAWVCVLGGTTATGMYAVQLAKHHYNVEGVVVTSSSADLARSLGADEVVNYKEEDVLTGLRRCGRKFRLIVDCVGGTDVLKHHAELLEPRSSGSAYVTLVGDSHNDFHGLGGPLAYSYSPAMVGRKLFGGINYHVESIAPGDWINTAVQLLQAGTVRVVVDSTVDWRRFEDALKKVQEGRAHGKVVLAIEDF</sequence>
<dbReference type="InterPro" id="IPR036291">
    <property type="entry name" value="NAD(P)-bd_dom_sf"/>
</dbReference>